<dbReference type="Proteomes" id="UP000597338">
    <property type="component" value="Unassembled WGS sequence"/>
</dbReference>
<protein>
    <recommendedName>
        <fullName evidence="5">F5/8 type C domain-containing protein</fullName>
    </recommendedName>
</protein>
<keyword evidence="4" id="KW-1185">Reference proteome</keyword>
<dbReference type="Pfam" id="PF02469">
    <property type="entry name" value="Fasciclin"/>
    <property type="match status" value="1"/>
</dbReference>
<evidence type="ECO:0000313" key="3">
    <source>
        <dbReference type="EMBL" id="GGC21665.1"/>
    </source>
</evidence>
<dbReference type="InterPro" id="IPR008979">
    <property type="entry name" value="Galactose-bd-like_sf"/>
</dbReference>
<sequence length="378" mass="42759">MNTGNNPVTMKKLTDFRYWVFLGLLVTSCAKDGGYYNPAPIDKHFAGDTYAYLKSQPGVYDSLISVIDRLELASTLRDSDITLFALTNESFQLAIANLNNVRFLADKPSEYLSTINYNHLDTMLTQYIIRGKYPTDSMLLQDGISLTAIRYDYPMHAKLARTTSTGFRDGGPSTIEFSDTKRSQFRRNWITTNTGSINIETDNGFVHVVNSDHVFGFGDFISRLTYVPPPPNLFKLIGGTWSTSRENPGGPTAIEAAEFAFDGNRETKFFLNNFNGVWLQFELEEPAVAGAYTLTSANDLAQRDPIDWNLQGSQDGENWTTLDTKSGQIFEDRFQLKVFRIRNEVAYKFYRLNITRVRSGSDFQIADWTVNAPDNEEN</sequence>
<feature type="domain" description="F5/8 type C" evidence="1">
    <location>
        <begin position="250"/>
        <end position="359"/>
    </location>
</feature>
<gene>
    <name evidence="3" type="ORF">GCM10011386_12050</name>
</gene>
<accession>A0ABQ1L9T4</accession>
<dbReference type="InterPro" id="IPR000782">
    <property type="entry name" value="FAS1_domain"/>
</dbReference>
<evidence type="ECO:0000259" key="2">
    <source>
        <dbReference type="Pfam" id="PF02469"/>
    </source>
</evidence>
<dbReference type="InterPro" id="IPR036378">
    <property type="entry name" value="FAS1_dom_sf"/>
</dbReference>
<dbReference type="InterPro" id="IPR000421">
    <property type="entry name" value="FA58C"/>
</dbReference>
<comment type="caution">
    <text evidence="3">The sequence shown here is derived from an EMBL/GenBank/DDBJ whole genome shotgun (WGS) entry which is preliminary data.</text>
</comment>
<evidence type="ECO:0000259" key="1">
    <source>
        <dbReference type="Pfam" id="PF00754"/>
    </source>
</evidence>
<organism evidence="3 4">
    <name type="scientific">Parapedobacter defluvii</name>
    <dbReference type="NCBI Taxonomy" id="2045106"/>
    <lineage>
        <taxon>Bacteria</taxon>
        <taxon>Pseudomonadati</taxon>
        <taxon>Bacteroidota</taxon>
        <taxon>Sphingobacteriia</taxon>
        <taxon>Sphingobacteriales</taxon>
        <taxon>Sphingobacteriaceae</taxon>
        <taxon>Parapedobacter</taxon>
    </lineage>
</organism>
<dbReference type="Gene3D" id="2.30.180.10">
    <property type="entry name" value="FAS1 domain"/>
    <property type="match status" value="1"/>
</dbReference>
<dbReference type="Pfam" id="PF00754">
    <property type="entry name" value="F5_F8_type_C"/>
    <property type="match status" value="1"/>
</dbReference>
<dbReference type="SUPFAM" id="SSF49785">
    <property type="entry name" value="Galactose-binding domain-like"/>
    <property type="match status" value="1"/>
</dbReference>
<name>A0ABQ1L9T4_9SPHI</name>
<evidence type="ECO:0008006" key="5">
    <source>
        <dbReference type="Google" id="ProtNLM"/>
    </source>
</evidence>
<dbReference type="EMBL" id="BMIK01000002">
    <property type="protein sequence ID" value="GGC21665.1"/>
    <property type="molecule type" value="Genomic_DNA"/>
</dbReference>
<evidence type="ECO:0000313" key="4">
    <source>
        <dbReference type="Proteomes" id="UP000597338"/>
    </source>
</evidence>
<dbReference type="Gene3D" id="2.60.120.260">
    <property type="entry name" value="Galactose-binding domain-like"/>
    <property type="match status" value="1"/>
</dbReference>
<feature type="domain" description="FAS1" evidence="2">
    <location>
        <begin position="61"/>
        <end position="211"/>
    </location>
</feature>
<proteinExistence type="predicted"/>
<dbReference type="SUPFAM" id="SSF82153">
    <property type="entry name" value="FAS1 domain"/>
    <property type="match status" value="1"/>
</dbReference>
<reference evidence="4" key="1">
    <citation type="journal article" date="2019" name="Int. J. Syst. Evol. Microbiol.">
        <title>The Global Catalogue of Microorganisms (GCM) 10K type strain sequencing project: providing services to taxonomists for standard genome sequencing and annotation.</title>
        <authorList>
            <consortium name="The Broad Institute Genomics Platform"/>
            <consortium name="The Broad Institute Genome Sequencing Center for Infectious Disease"/>
            <person name="Wu L."/>
            <person name="Ma J."/>
        </authorList>
    </citation>
    <scope>NUCLEOTIDE SEQUENCE [LARGE SCALE GENOMIC DNA]</scope>
    <source>
        <strain evidence="4">CGMCC 1.15342</strain>
    </source>
</reference>